<sequence length="169" mass="17918">MSTRTSFEDRLLEELKREIELRGEDRPDAGARTVFTPRRISVALAACAVAGLAAVVVPGSPAGSAAYAVEPHDDGSLTLTLNKRDIPRWELHTLADTLGEEDIDVAWGEPVAVSLCTGTRLLRIVGTDGRTSTASSWALPVKVSLRPGDVLLLDAKEGPLTTVSRCSAG</sequence>
<reference evidence="1" key="1">
    <citation type="journal article" date="2014" name="Int. J. Syst. Evol. Microbiol.">
        <title>Complete genome sequence of Corynebacterium casei LMG S-19264T (=DSM 44701T), isolated from a smear-ripened cheese.</title>
        <authorList>
            <consortium name="US DOE Joint Genome Institute (JGI-PGF)"/>
            <person name="Walter F."/>
            <person name="Albersmeier A."/>
            <person name="Kalinowski J."/>
            <person name="Ruckert C."/>
        </authorList>
    </citation>
    <scope>NUCLEOTIDE SEQUENCE</scope>
    <source>
        <strain evidence="1">JCM 4125</strain>
    </source>
</reference>
<accession>A0A918H652</accession>
<evidence type="ECO:0000313" key="1">
    <source>
        <dbReference type="EMBL" id="GGT39337.1"/>
    </source>
</evidence>
<proteinExistence type="predicted"/>
<gene>
    <name evidence="1" type="ORF">GCM10010226_14370</name>
</gene>
<comment type="caution">
    <text evidence="1">The sequence shown here is derived from an EMBL/GenBank/DDBJ whole genome shotgun (WGS) entry which is preliminary data.</text>
</comment>
<organism evidence="1 2">
    <name type="scientific">Streptomyces phaeofaciens</name>
    <dbReference type="NCBI Taxonomy" id="68254"/>
    <lineage>
        <taxon>Bacteria</taxon>
        <taxon>Bacillati</taxon>
        <taxon>Actinomycetota</taxon>
        <taxon>Actinomycetes</taxon>
        <taxon>Kitasatosporales</taxon>
        <taxon>Streptomycetaceae</taxon>
        <taxon>Streptomyces</taxon>
    </lineage>
</organism>
<dbReference type="Proteomes" id="UP000646776">
    <property type="component" value="Unassembled WGS sequence"/>
</dbReference>
<dbReference type="RefSeq" id="WP_189708820.1">
    <property type="nucleotide sequence ID" value="NZ_BMSA01000003.1"/>
</dbReference>
<dbReference type="EMBL" id="BMSA01000003">
    <property type="protein sequence ID" value="GGT39337.1"/>
    <property type="molecule type" value="Genomic_DNA"/>
</dbReference>
<keyword evidence="2" id="KW-1185">Reference proteome</keyword>
<protein>
    <submittedName>
        <fullName evidence="1">Uncharacterized protein</fullName>
    </submittedName>
</protein>
<name>A0A918H652_9ACTN</name>
<reference evidence="1" key="2">
    <citation type="submission" date="2020-09" db="EMBL/GenBank/DDBJ databases">
        <authorList>
            <person name="Sun Q."/>
            <person name="Ohkuma M."/>
        </authorList>
    </citation>
    <scope>NUCLEOTIDE SEQUENCE</scope>
    <source>
        <strain evidence="1">JCM 4125</strain>
    </source>
</reference>
<evidence type="ECO:0000313" key="2">
    <source>
        <dbReference type="Proteomes" id="UP000646776"/>
    </source>
</evidence>
<dbReference type="AlphaFoldDB" id="A0A918H652"/>